<dbReference type="RefSeq" id="XP_028478611.1">
    <property type="nucleotide sequence ID" value="XM_028619639.1"/>
</dbReference>
<keyword evidence="3" id="KW-0999">Mitochondrion inner membrane</keyword>
<evidence type="ECO:0000256" key="1">
    <source>
        <dbReference type="ARBA" id="ARBA00007347"/>
    </source>
</evidence>
<comment type="caution">
    <text evidence="4">The sequence shown here is derived from an EMBL/GenBank/DDBJ whole genome shotgun (WGS) entry which is preliminary data.</text>
</comment>
<name>A0A427Y408_9TREE</name>
<dbReference type="GeneID" id="39588549"/>
<gene>
    <name evidence="4" type="ORF">EHS24_004006</name>
</gene>
<dbReference type="GO" id="GO:0005743">
    <property type="term" value="C:mitochondrial inner membrane"/>
    <property type="evidence" value="ECO:0007669"/>
    <property type="project" value="UniProtKB-SubCell"/>
</dbReference>
<dbReference type="PANTHER" id="PTHR22977:SF5">
    <property type="entry name" value="COX ASSEMBLY MITOCHONDRIAL PROTEIN HOMOLOG"/>
    <property type="match status" value="1"/>
</dbReference>
<dbReference type="Proteomes" id="UP000279236">
    <property type="component" value="Unassembled WGS sequence"/>
</dbReference>
<protein>
    <recommendedName>
        <fullName evidence="3">COX assembly mitochondrial protein</fullName>
    </recommendedName>
</protein>
<dbReference type="AlphaFoldDB" id="A0A427Y408"/>
<keyword evidence="3" id="KW-0143">Chaperone</keyword>
<evidence type="ECO:0000313" key="4">
    <source>
        <dbReference type="EMBL" id="RSH85826.1"/>
    </source>
</evidence>
<evidence type="ECO:0000256" key="3">
    <source>
        <dbReference type="RuleBase" id="RU364104"/>
    </source>
</evidence>
<proteinExistence type="inferred from homology"/>
<keyword evidence="2" id="KW-1015">Disulfide bond</keyword>
<comment type="similarity">
    <text evidence="1 3">Belongs to the CMC family.</text>
</comment>
<keyword evidence="5" id="KW-1185">Reference proteome</keyword>
<keyword evidence="3" id="KW-0472">Membrane</keyword>
<evidence type="ECO:0000313" key="5">
    <source>
        <dbReference type="Proteomes" id="UP000279236"/>
    </source>
</evidence>
<dbReference type="PANTHER" id="PTHR22977">
    <property type="entry name" value="COX ASSEMBLY MITOCHONDRIAL PROTEIN"/>
    <property type="match status" value="1"/>
</dbReference>
<evidence type="ECO:0000256" key="2">
    <source>
        <dbReference type="ARBA" id="ARBA00023157"/>
    </source>
</evidence>
<comment type="subcellular location">
    <subcellularLocation>
        <location evidence="3">Mitochondrion inner membrane</location>
    </subcellularLocation>
</comment>
<sequence>MEALSRREEEEIETAAKNEALKKCDEKVRAFAECATGRTFTVPFACASQYKALNDCLKLEVNEERLDELKLEYIANRSEKGRQAVDALIAERRLKLLKLAGKKDEASVLQAEIEARKRAA</sequence>
<dbReference type="EMBL" id="RSCE01000002">
    <property type="protein sequence ID" value="RSH85826.1"/>
    <property type="molecule type" value="Genomic_DNA"/>
</dbReference>
<dbReference type="OrthoDB" id="6224010at2759"/>
<dbReference type="InterPro" id="IPR013892">
    <property type="entry name" value="Cyt_c_biogenesis_Cmc1-like"/>
</dbReference>
<dbReference type="Pfam" id="PF08583">
    <property type="entry name" value="Cmc1"/>
    <property type="match status" value="1"/>
</dbReference>
<accession>A0A427Y408</accession>
<keyword evidence="3" id="KW-0496">Mitochondrion</keyword>
<comment type="function">
    <text evidence="3">Required for mitochondrial cytochrome c oxidase (COX) assembly and respiration.</text>
</comment>
<organism evidence="4 5">
    <name type="scientific">Apiotrichum porosum</name>
    <dbReference type="NCBI Taxonomy" id="105984"/>
    <lineage>
        <taxon>Eukaryota</taxon>
        <taxon>Fungi</taxon>
        <taxon>Dikarya</taxon>
        <taxon>Basidiomycota</taxon>
        <taxon>Agaricomycotina</taxon>
        <taxon>Tremellomycetes</taxon>
        <taxon>Trichosporonales</taxon>
        <taxon>Trichosporonaceae</taxon>
        <taxon>Apiotrichum</taxon>
    </lineage>
</organism>
<dbReference type="STRING" id="105984.A0A427Y408"/>
<reference evidence="4 5" key="1">
    <citation type="submission" date="2018-11" db="EMBL/GenBank/DDBJ databases">
        <title>Genome sequence of Apiotrichum porosum DSM 27194.</title>
        <authorList>
            <person name="Aliyu H."/>
            <person name="Gorte O."/>
            <person name="Ochsenreither K."/>
        </authorList>
    </citation>
    <scope>NUCLEOTIDE SEQUENCE [LARGE SCALE GENOMIC DNA]</scope>
    <source>
        <strain evidence="4 5">DSM 27194</strain>
    </source>
</reference>